<dbReference type="RefSeq" id="WP_345703802.1">
    <property type="nucleotide sequence ID" value="NZ_BAABKV010000001.1"/>
</dbReference>
<name>A0ABW2FZT4_9ACTN</name>
<protein>
    <submittedName>
        <fullName evidence="1">Uncharacterized protein</fullName>
    </submittedName>
</protein>
<evidence type="ECO:0000313" key="1">
    <source>
        <dbReference type="EMBL" id="MFC7181487.1"/>
    </source>
</evidence>
<evidence type="ECO:0000313" key="2">
    <source>
        <dbReference type="Proteomes" id="UP001596435"/>
    </source>
</evidence>
<accession>A0ABW2FZT4</accession>
<keyword evidence="2" id="KW-1185">Reference proteome</keyword>
<organism evidence="1 2">
    <name type="scientific">Kitasatospora paranensis</name>
    <dbReference type="NCBI Taxonomy" id="258053"/>
    <lineage>
        <taxon>Bacteria</taxon>
        <taxon>Bacillati</taxon>
        <taxon>Actinomycetota</taxon>
        <taxon>Actinomycetes</taxon>
        <taxon>Kitasatosporales</taxon>
        <taxon>Streptomycetaceae</taxon>
        <taxon>Kitasatospora</taxon>
    </lineage>
</organism>
<dbReference type="Proteomes" id="UP001596435">
    <property type="component" value="Unassembled WGS sequence"/>
</dbReference>
<dbReference type="EMBL" id="JBHTAJ010000032">
    <property type="protein sequence ID" value="MFC7181487.1"/>
    <property type="molecule type" value="Genomic_DNA"/>
</dbReference>
<gene>
    <name evidence="1" type="ORF">ACFQMG_18205</name>
</gene>
<reference evidence="2" key="1">
    <citation type="journal article" date="2019" name="Int. J. Syst. Evol. Microbiol.">
        <title>The Global Catalogue of Microorganisms (GCM) 10K type strain sequencing project: providing services to taxonomists for standard genome sequencing and annotation.</title>
        <authorList>
            <consortium name="The Broad Institute Genomics Platform"/>
            <consortium name="The Broad Institute Genome Sequencing Center for Infectious Disease"/>
            <person name="Wu L."/>
            <person name="Ma J."/>
        </authorList>
    </citation>
    <scope>NUCLEOTIDE SEQUENCE [LARGE SCALE GENOMIC DNA]</scope>
    <source>
        <strain evidence="2">CGMCC 1.12859</strain>
    </source>
</reference>
<comment type="caution">
    <text evidence="1">The sequence shown here is derived from an EMBL/GenBank/DDBJ whole genome shotgun (WGS) entry which is preliminary data.</text>
</comment>
<sequence>MPTDDRAAHEVDAPLAEEQLIAVLRDSIRRSAGARTADDLTTHLIQQLRGGLLHANTLSEAVNTGLDVEALASRSYEAQTAINGRSAHVTFTAGLGDSGIARGEHLDIRATVSVRHRVDLTLRFGLVSTDAGASWTLALTAPDRRRLASAQQMTDTAGPHVTELVHDPRHRAGLEPVIDSARHVAALRALFDLQQARDQLAWAASRALAARAVFDRYGCTEPDMEQLRAHLGHLARLAEEGRCLVGW</sequence>
<proteinExistence type="predicted"/>